<protein>
    <submittedName>
        <fullName evidence="2">Uncharacterized protein</fullName>
    </submittedName>
</protein>
<dbReference type="AlphaFoldDB" id="A0A0L0FJV2"/>
<proteinExistence type="predicted"/>
<keyword evidence="1" id="KW-1133">Transmembrane helix</keyword>
<organism evidence="2 3">
    <name type="scientific">Sphaeroforma arctica JP610</name>
    <dbReference type="NCBI Taxonomy" id="667725"/>
    <lineage>
        <taxon>Eukaryota</taxon>
        <taxon>Ichthyosporea</taxon>
        <taxon>Ichthyophonida</taxon>
        <taxon>Sphaeroforma</taxon>
    </lineage>
</organism>
<dbReference type="RefSeq" id="XP_014150215.1">
    <property type="nucleotide sequence ID" value="XM_014294740.1"/>
</dbReference>
<keyword evidence="1" id="KW-0472">Membrane</keyword>
<keyword evidence="3" id="KW-1185">Reference proteome</keyword>
<dbReference type="GeneID" id="25911681"/>
<sequence length="134" mass="15441">MVFANDSRNAGSRDEMRRVLAFVLVYVIGSRCGNVGFNFYHIVLKVILFSFRSVDDFTAYRFDYMVGLIFREFLFIIESVGEIVSILREHSKFHILLPEIYVGSEDGPGHRSALNGKLSARKHDMWYRISKIGP</sequence>
<evidence type="ECO:0000256" key="1">
    <source>
        <dbReference type="SAM" id="Phobius"/>
    </source>
</evidence>
<feature type="transmembrane region" description="Helical" evidence="1">
    <location>
        <begin position="20"/>
        <end position="44"/>
    </location>
</feature>
<dbReference type="EMBL" id="KQ243156">
    <property type="protein sequence ID" value="KNC76313.1"/>
    <property type="molecule type" value="Genomic_DNA"/>
</dbReference>
<evidence type="ECO:0000313" key="3">
    <source>
        <dbReference type="Proteomes" id="UP000054560"/>
    </source>
</evidence>
<name>A0A0L0FJV2_9EUKA</name>
<evidence type="ECO:0000313" key="2">
    <source>
        <dbReference type="EMBL" id="KNC76313.1"/>
    </source>
</evidence>
<keyword evidence="1" id="KW-0812">Transmembrane</keyword>
<gene>
    <name evidence="2" type="ORF">SARC_11177</name>
</gene>
<reference evidence="2 3" key="1">
    <citation type="submission" date="2011-02" db="EMBL/GenBank/DDBJ databases">
        <title>The Genome Sequence of Sphaeroforma arctica JP610.</title>
        <authorList>
            <consortium name="The Broad Institute Genome Sequencing Platform"/>
            <person name="Russ C."/>
            <person name="Cuomo C."/>
            <person name="Young S.K."/>
            <person name="Zeng Q."/>
            <person name="Gargeya S."/>
            <person name="Alvarado L."/>
            <person name="Berlin A."/>
            <person name="Chapman S.B."/>
            <person name="Chen Z."/>
            <person name="Freedman E."/>
            <person name="Gellesch M."/>
            <person name="Goldberg J."/>
            <person name="Griggs A."/>
            <person name="Gujja S."/>
            <person name="Heilman E."/>
            <person name="Heiman D."/>
            <person name="Howarth C."/>
            <person name="Mehta T."/>
            <person name="Neiman D."/>
            <person name="Pearson M."/>
            <person name="Roberts A."/>
            <person name="Saif S."/>
            <person name="Shea T."/>
            <person name="Shenoy N."/>
            <person name="Sisk P."/>
            <person name="Stolte C."/>
            <person name="Sykes S."/>
            <person name="White J."/>
            <person name="Yandava C."/>
            <person name="Burger G."/>
            <person name="Gray M.W."/>
            <person name="Holland P.W.H."/>
            <person name="King N."/>
            <person name="Lang F.B.F."/>
            <person name="Roger A.J."/>
            <person name="Ruiz-Trillo I."/>
            <person name="Haas B."/>
            <person name="Nusbaum C."/>
            <person name="Birren B."/>
        </authorList>
    </citation>
    <scope>NUCLEOTIDE SEQUENCE [LARGE SCALE GENOMIC DNA]</scope>
    <source>
        <strain evidence="2 3">JP610</strain>
    </source>
</reference>
<accession>A0A0L0FJV2</accession>
<dbReference type="Proteomes" id="UP000054560">
    <property type="component" value="Unassembled WGS sequence"/>
</dbReference>